<sequence>MSSFCTPTSALWRIDEDDGEESVKAEENEPAATSDELFLTPQGGEAGLRCPVSNNRDKVWFSDPEEYHGDHEAQEPVLHRSESFSVASLGLYRGQEMTSSSQTTDPPLTPRASSALSTTDSAEFGIDDPSSDGTIQPYDQTSAESSRPGKRIVYKKKKQGKRKLRELMKRQQARDADVELPISPASSQTNGMEGHSPSPPELSEDNELTPTVKQFGNTGAPPPGLLLDLRTLGVTCHEPFCEALCCLGVGVSVVCPKCGPFSLVRYCGKDHLWEDAKRHWVVCTQLPVLEQCLASSISHDLLVGPPMLPNLHQWDKPERHRQALWFSSARDRGDYFVFAEWDDLVKVEDDPASHLQLRCSPRIAHIVRFEDAEEKDRFRRCLAICLFAAIEHPALVDFLYRLVRDWMRAHNMWASDKDMDSMLRYQMGLEMGGAIDQSRLGLRHACETEWIGADRRHCGNLICASERRPTLLGNHDMGLGFRKVCESLESKYWILRAHRATHPSVSDVVARTRGGGFPGVLSEDRRTFHRGIGWDGVGAGPMELEMPGSG</sequence>
<feature type="region of interest" description="Disordered" evidence="1">
    <location>
        <begin position="95"/>
        <end position="220"/>
    </location>
</feature>
<name>W6QIL5_PENRF</name>
<proteinExistence type="predicted"/>
<evidence type="ECO:0000256" key="1">
    <source>
        <dbReference type="SAM" id="MobiDB-lite"/>
    </source>
</evidence>
<dbReference type="STRING" id="1365484.W6QIL5"/>
<dbReference type="Proteomes" id="UP000030686">
    <property type="component" value="Unassembled WGS sequence"/>
</dbReference>
<protein>
    <submittedName>
        <fullName evidence="2">Uncharacterized protein</fullName>
    </submittedName>
</protein>
<feature type="compositionally biased region" description="Basic and acidic residues" evidence="1">
    <location>
        <begin position="165"/>
        <end position="177"/>
    </location>
</feature>
<evidence type="ECO:0000313" key="3">
    <source>
        <dbReference type="Proteomes" id="UP000030686"/>
    </source>
</evidence>
<organism evidence="2 3">
    <name type="scientific">Penicillium roqueforti (strain FM164)</name>
    <dbReference type="NCBI Taxonomy" id="1365484"/>
    <lineage>
        <taxon>Eukaryota</taxon>
        <taxon>Fungi</taxon>
        <taxon>Dikarya</taxon>
        <taxon>Ascomycota</taxon>
        <taxon>Pezizomycotina</taxon>
        <taxon>Eurotiomycetes</taxon>
        <taxon>Eurotiomycetidae</taxon>
        <taxon>Eurotiales</taxon>
        <taxon>Aspergillaceae</taxon>
        <taxon>Penicillium</taxon>
    </lineage>
</organism>
<feature type="compositionally biased region" description="Basic residues" evidence="1">
    <location>
        <begin position="148"/>
        <end position="164"/>
    </location>
</feature>
<reference evidence="2" key="1">
    <citation type="journal article" date="2014" name="Nat. Commun.">
        <title>Multiple recent horizontal transfers of a large genomic region in cheese making fungi.</title>
        <authorList>
            <person name="Cheeseman K."/>
            <person name="Ropars J."/>
            <person name="Renault P."/>
            <person name="Dupont J."/>
            <person name="Gouzy J."/>
            <person name="Branca A."/>
            <person name="Abraham A.L."/>
            <person name="Ceppi M."/>
            <person name="Conseiller E."/>
            <person name="Debuchy R."/>
            <person name="Malagnac F."/>
            <person name="Goarin A."/>
            <person name="Silar P."/>
            <person name="Lacoste S."/>
            <person name="Sallet E."/>
            <person name="Bensimon A."/>
            <person name="Giraud T."/>
            <person name="Brygoo Y."/>
        </authorList>
    </citation>
    <scope>NUCLEOTIDE SEQUENCE [LARGE SCALE GENOMIC DNA]</scope>
    <source>
        <strain evidence="2">FM164</strain>
    </source>
</reference>
<gene>
    <name evidence="2" type="ORF">PROQFM164_S05g000496</name>
</gene>
<feature type="compositionally biased region" description="Polar residues" evidence="1">
    <location>
        <begin position="208"/>
        <end position="217"/>
    </location>
</feature>
<evidence type="ECO:0000313" key="2">
    <source>
        <dbReference type="EMBL" id="CDM36663.1"/>
    </source>
</evidence>
<feature type="compositionally biased region" description="Polar residues" evidence="1">
    <location>
        <begin position="131"/>
        <end position="145"/>
    </location>
</feature>
<feature type="region of interest" description="Disordered" evidence="1">
    <location>
        <begin position="1"/>
        <end position="54"/>
    </location>
</feature>
<dbReference type="OrthoDB" id="4757558at2759"/>
<keyword evidence="3" id="KW-1185">Reference proteome</keyword>
<accession>W6QIL5</accession>
<feature type="compositionally biased region" description="Polar residues" evidence="1">
    <location>
        <begin position="96"/>
        <end position="121"/>
    </location>
</feature>
<dbReference type="EMBL" id="HG792019">
    <property type="protein sequence ID" value="CDM36663.1"/>
    <property type="molecule type" value="Genomic_DNA"/>
</dbReference>
<dbReference type="AlphaFoldDB" id="W6QIL5"/>